<dbReference type="KEGG" id="dwd:DSCW_50820"/>
<evidence type="ECO:0000313" key="1">
    <source>
        <dbReference type="EMBL" id="BBO77665.1"/>
    </source>
</evidence>
<proteinExistence type="predicted"/>
<dbReference type="EMBL" id="AP021875">
    <property type="protein sequence ID" value="BBO77665.1"/>
    <property type="molecule type" value="Genomic_DNA"/>
</dbReference>
<dbReference type="Proteomes" id="UP000427769">
    <property type="component" value="Chromosome"/>
</dbReference>
<accession>A0A5K7ZAB6</accession>
<organism evidence="1 2">
    <name type="scientific">Desulfosarcina widdelii</name>
    <dbReference type="NCBI Taxonomy" id="947919"/>
    <lineage>
        <taxon>Bacteria</taxon>
        <taxon>Pseudomonadati</taxon>
        <taxon>Thermodesulfobacteriota</taxon>
        <taxon>Desulfobacteria</taxon>
        <taxon>Desulfobacterales</taxon>
        <taxon>Desulfosarcinaceae</taxon>
        <taxon>Desulfosarcina</taxon>
    </lineage>
</organism>
<protein>
    <submittedName>
        <fullName evidence="1">Uncharacterized protein</fullName>
    </submittedName>
</protein>
<evidence type="ECO:0000313" key="2">
    <source>
        <dbReference type="Proteomes" id="UP000427769"/>
    </source>
</evidence>
<reference evidence="1 2" key="1">
    <citation type="submission" date="2019-11" db="EMBL/GenBank/DDBJ databases">
        <title>Comparative genomics of hydrocarbon-degrading Desulfosarcina strains.</title>
        <authorList>
            <person name="Watanabe M."/>
            <person name="Kojima H."/>
            <person name="Fukui M."/>
        </authorList>
    </citation>
    <scope>NUCLEOTIDE SEQUENCE [LARGE SCALE GENOMIC DNA]</scope>
    <source>
        <strain evidence="1 2">PP31</strain>
    </source>
</reference>
<name>A0A5K7ZAB6_9BACT</name>
<sequence length="53" mass="5457">MKNSVGILAVAESAWVLINTSPLAAIMPDVTKSIGISLSFQALTATAPNTMNP</sequence>
<dbReference type="AlphaFoldDB" id="A0A5K7ZAB6"/>
<gene>
    <name evidence="1" type="ORF">DSCW_50820</name>
</gene>
<keyword evidence="2" id="KW-1185">Reference proteome</keyword>